<dbReference type="PROSITE" id="PS50035">
    <property type="entry name" value="PLD"/>
    <property type="match status" value="2"/>
</dbReference>
<dbReference type="GO" id="GO:0005886">
    <property type="term" value="C:plasma membrane"/>
    <property type="evidence" value="ECO:0007669"/>
    <property type="project" value="UniProtKB-SubCell"/>
</dbReference>
<accession>L1NAG9</accession>
<keyword evidence="2 12" id="KW-1003">Cell membrane</keyword>
<evidence type="ECO:0000313" key="16">
    <source>
        <dbReference type="Proteomes" id="UP000010408"/>
    </source>
</evidence>
<gene>
    <name evidence="15" type="ORF">HMPREF9134_01687</name>
</gene>
<evidence type="ECO:0000256" key="4">
    <source>
        <dbReference type="ARBA" id="ARBA00022679"/>
    </source>
</evidence>
<keyword evidence="7 12" id="KW-1133">Transmembrane helix</keyword>
<dbReference type="eggNOG" id="COG1502">
    <property type="taxonomic scope" value="Bacteria"/>
</dbReference>
<comment type="catalytic activity">
    <reaction evidence="12">
        <text>2 a 1,2-diacyl-sn-glycero-3-phospho-(1'-sn-glycerol) = a cardiolipin + glycerol</text>
        <dbReference type="Rhea" id="RHEA:31451"/>
        <dbReference type="ChEBI" id="CHEBI:17754"/>
        <dbReference type="ChEBI" id="CHEBI:62237"/>
        <dbReference type="ChEBI" id="CHEBI:64716"/>
    </reaction>
</comment>
<evidence type="ECO:0000256" key="5">
    <source>
        <dbReference type="ARBA" id="ARBA00022692"/>
    </source>
</evidence>
<comment type="subcellular location">
    <subcellularLocation>
        <location evidence="1 12">Cell membrane</location>
        <topology evidence="1 12">Multi-pass membrane protein</topology>
    </subcellularLocation>
</comment>
<dbReference type="PANTHER" id="PTHR21248">
    <property type="entry name" value="CARDIOLIPIN SYNTHASE"/>
    <property type="match status" value="1"/>
</dbReference>
<evidence type="ECO:0000256" key="13">
    <source>
        <dbReference type="NCBIfam" id="TIGR04265"/>
    </source>
</evidence>
<dbReference type="Pfam" id="PF13396">
    <property type="entry name" value="PLDc_N"/>
    <property type="match status" value="1"/>
</dbReference>
<keyword evidence="3 12" id="KW-0444">Lipid biosynthesis</keyword>
<feature type="active site" evidence="12">
    <location>
        <position position="400"/>
    </location>
</feature>
<dbReference type="InterPro" id="IPR030874">
    <property type="entry name" value="Cardiolipin_synth_Firmi"/>
</dbReference>
<feature type="active site" evidence="12">
    <location>
        <position position="395"/>
    </location>
</feature>
<feature type="transmembrane region" description="Helical" evidence="12">
    <location>
        <begin position="35"/>
        <end position="53"/>
    </location>
</feature>
<dbReference type="CDD" id="cd09110">
    <property type="entry name" value="PLDc_CLS_1"/>
    <property type="match status" value="1"/>
</dbReference>
<comment type="similarity">
    <text evidence="12">Belongs to the phospholipase D family. Cardiolipin synthase subfamily.</text>
</comment>
<dbReference type="EC" id="2.7.8.-" evidence="12 13"/>
<dbReference type="Pfam" id="PF13091">
    <property type="entry name" value="PLDc_2"/>
    <property type="match status" value="2"/>
</dbReference>
<sequence>MDYSGWLVIAYTLTVLGVIGTVLSENRNPLKASAWILIVGLIPVLGIMTYIVFGQDQRRLHSISRRFYRRLMRRPQQLSLSKNLQRKRQDTEEHLRLIELIQRNSNSPLLQLQSLDIYAWGEDMYEALFQDLEQAEEYIHLQAYIFAADNVLDRLTELLIRKAKEGVTIRIIYDHLGSYSVPKGYWSRMRSVGIQVYAFMRVAFPLLSTTVNYRNHRKIVVIDGAIGYVGGMNFAQRYLTGNELGRWRDTHFRITGVAVAGLQSSFLIDWYTVSRKVVNMDRYFAPAVPANEYSPSVQFVSGGPISHWRSIEQAIIYMISRANRRICIQTPYFLPTENLNNALVTAALAGVEVELMLPERTDSKLTTYAANSYLSLLLEAGVKIYRYTEGFLHSKLLMIDESLASIGSANMDFRSLEHNFEISGIVYDSGITKRLLSLFEADKKSCQLLTATEWEKRNGLTRLAESFMRLFAPML</sequence>
<dbReference type="EMBL" id="AMEQ01000040">
    <property type="protein sequence ID" value="EKY00353.1"/>
    <property type="molecule type" value="Genomic_DNA"/>
</dbReference>
<proteinExistence type="inferred from homology"/>
<keyword evidence="11 12" id="KW-1208">Phospholipid metabolism</keyword>
<evidence type="ECO:0000256" key="9">
    <source>
        <dbReference type="ARBA" id="ARBA00023136"/>
    </source>
</evidence>
<dbReference type="CDD" id="cd09112">
    <property type="entry name" value="PLDc_CLS_2"/>
    <property type="match status" value="1"/>
</dbReference>
<reference evidence="15 16" key="1">
    <citation type="submission" date="2012-05" db="EMBL/GenBank/DDBJ databases">
        <authorList>
            <person name="Weinstock G."/>
            <person name="Sodergren E."/>
            <person name="Lobos E.A."/>
            <person name="Fulton L."/>
            <person name="Fulton R."/>
            <person name="Courtney L."/>
            <person name="Fronick C."/>
            <person name="O'Laughlin M."/>
            <person name="Godfrey J."/>
            <person name="Wilson R.M."/>
            <person name="Miner T."/>
            <person name="Farmer C."/>
            <person name="Delehaunty K."/>
            <person name="Cordes M."/>
            <person name="Minx P."/>
            <person name="Tomlinson C."/>
            <person name="Chen J."/>
            <person name="Wollam A."/>
            <person name="Pepin K.H."/>
            <person name="Bhonagiri V."/>
            <person name="Zhang X."/>
            <person name="Suruliraj S."/>
            <person name="Warren W."/>
            <person name="Mitreva M."/>
            <person name="Mardis E.R."/>
            <person name="Wilson R.K."/>
        </authorList>
    </citation>
    <scope>NUCLEOTIDE SEQUENCE [LARGE SCALE GENOMIC DNA]</scope>
    <source>
        <strain evidence="15 16">F0037</strain>
    </source>
</reference>
<dbReference type="InterPro" id="IPR027379">
    <property type="entry name" value="CLS_N"/>
</dbReference>
<evidence type="ECO:0000256" key="2">
    <source>
        <dbReference type="ARBA" id="ARBA00022475"/>
    </source>
</evidence>
<keyword evidence="10 12" id="KW-0594">Phospholipid biosynthesis</keyword>
<dbReference type="HAMAP" id="MF_01916">
    <property type="entry name" value="Cardiolipin_synth_Cls"/>
    <property type="match status" value="1"/>
</dbReference>
<dbReference type="SMART" id="SM00155">
    <property type="entry name" value="PLDc"/>
    <property type="match status" value="2"/>
</dbReference>
<evidence type="ECO:0000256" key="10">
    <source>
        <dbReference type="ARBA" id="ARBA00023209"/>
    </source>
</evidence>
<name>L1NAG9_9PORP</name>
<dbReference type="Proteomes" id="UP000010408">
    <property type="component" value="Unassembled WGS sequence"/>
</dbReference>
<feature type="active site" evidence="12">
    <location>
        <position position="218"/>
    </location>
</feature>
<dbReference type="Gene3D" id="3.30.870.10">
    <property type="entry name" value="Endonuclease Chain A"/>
    <property type="match status" value="2"/>
</dbReference>
<feature type="domain" description="PLD phosphodiesterase" evidence="14">
    <location>
        <begin position="211"/>
        <end position="238"/>
    </location>
</feature>
<evidence type="ECO:0000256" key="8">
    <source>
        <dbReference type="ARBA" id="ARBA00023098"/>
    </source>
</evidence>
<dbReference type="InterPro" id="IPR022924">
    <property type="entry name" value="Cardiolipin_synthase"/>
</dbReference>
<dbReference type="AlphaFoldDB" id="L1NAG9"/>
<feature type="active site" evidence="12">
    <location>
        <position position="393"/>
    </location>
</feature>
<comment type="function">
    <text evidence="12">Catalyzes the reversible phosphatidyl group transfer from one phosphatidylglycerol molecule to another to form cardiolipin (CL) (diphosphatidylglycerol) and glycerol.</text>
</comment>
<keyword evidence="8 12" id="KW-0443">Lipid metabolism</keyword>
<keyword evidence="6" id="KW-0677">Repeat</keyword>
<evidence type="ECO:0000256" key="7">
    <source>
        <dbReference type="ARBA" id="ARBA00022989"/>
    </source>
</evidence>
<dbReference type="GO" id="GO:0032049">
    <property type="term" value="P:cardiolipin biosynthetic process"/>
    <property type="evidence" value="ECO:0007669"/>
    <property type="project" value="UniProtKB-UniRule"/>
</dbReference>
<dbReference type="PATRIC" id="fig|1127696.3.peg.1526"/>
<dbReference type="HOGENOM" id="CLU_038053_1_2_10"/>
<evidence type="ECO:0000259" key="14">
    <source>
        <dbReference type="PROSITE" id="PS50035"/>
    </source>
</evidence>
<feature type="active site" evidence="12">
    <location>
        <position position="223"/>
    </location>
</feature>
<keyword evidence="9 12" id="KW-0472">Membrane</keyword>
<evidence type="ECO:0000256" key="6">
    <source>
        <dbReference type="ARBA" id="ARBA00022737"/>
    </source>
</evidence>
<protein>
    <recommendedName>
        <fullName evidence="12 13">Cardiolipin synthase</fullName>
        <shortName evidence="12">CL synthase</shortName>
        <ecNumber evidence="12 13">2.7.8.-</ecNumber>
    </recommendedName>
</protein>
<dbReference type="PANTHER" id="PTHR21248:SF22">
    <property type="entry name" value="PHOSPHOLIPASE D"/>
    <property type="match status" value="1"/>
</dbReference>
<comment type="caution">
    <text evidence="15">The sequence shown here is derived from an EMBL/GenBank/DDBJ whole genome shotgun (WGS) entry which is preliminary data.</text>
</comment>
<dbReference type="SUPFAM" id="SSF56024">
    <property type="entry name" value="Phospholipase D/nuclease"/>
    <property type="match status" value="2"/>
</dbReference>
<feature type="domain" description="PLD phosphodiesterase" evidence="14">
    <location>
        <begin position="388"/>
        <end position="415"/>
    </location>
</feature>
<keyword evidence="5 12" id="KW-0812">Transmembrane</keyword>
<evidence type="ECO:0000313" key="15">
    <source>
        <dbReference type="EMBL" id="EKY00353.1"/>
    </source>
</evidence>
<feature type="active site" evidence="12">
    <location>
        <position position="216"/>
    </location>
</feature>
<organism evidence="15 16">
    <name type="scientific">Porphyromonas catoniae F0037</name>
    <dbReference type="NCBI Taxonomy" id="1127696"/>
    <lineage>
        <taxon>Bacteria</taxon>
        <taxon>Pseudomonadati</taxon>
        <taxon>Bacteroidota</taxon>
        <taxon>Bacteroidia</taxon>
        <taxon>Bacteroidales</taxon>
        <taxon>Porphyromonadaceae</taxon>
        <taxon>Porphyromonas</taxon>
    </lineage>
</organism>
<dbReference type="RefSeq" id="WP_005467823.1">
    <property type="nucleotide sequence ID" value="NZ_KB291032.1"/>
</dbReference>
<dbReference type="NCBIfam" id="TIGR04265">
    <property type="entry name" value="bac_cardiolipin"/>
    <property type="match status" value="1"/>
</dbReference>
<evidence type="ECO:0000256" key="3">
    <source>
        <dbReference type="ARBA" id="ARBA00022516"/>
    </source>
</evidence>
<dbReference type="GO" id="GO:0008808">
    <property type="term" value="F:cardiolipin synthase activity"/>
    <property type="evidence" value="ECO:0007669"/>
    <property type="project" value="UniProtKB-UniRule"/>
</dbReference>
<evidence type="ECO:0000256" key="12">
    <source>
        <dbReference type="HAMAP-Rule" id="MF_01916"/>
    </source>
</evidence>
<dbReference type="STRING" id="1127696.HMPREF9134_01687"/>
<feature type="transmembrane region" description="Helical" evidence="12">
    <location>
        <begin position="6"/>
        <end position="23"/>
    </location>
</feature>
<evidence type="ECO:0000256" key="11">
    <source>
        <dbReference type="ARBA" id="ARBA00023264"/>
    </source>
</evidence>
<dbReference type="InterPro" id="IPR001736">
    <property type="entry name" value="PLipase_D/transphosphatidylase"/>
</dbReference>
<keyword evidence="4 12" id="KW-0808">Transferase</keyword>
<evidence type="ECO:0000256" key="1">
    <source>
        <dbReference type="ARBA" id="ARBA00004651"/>
    </source>
</evidence>
<dbReference type="InterPro" id="IPR025202">
    <property type="entry name" value="PLD-like_dom"/>
</dbReference>